<evidence type="ECO:0000313" key="4">
    <source>
        <dbReference type="Proteomes" id="UP001189429"/>
    </source>
</evidence>
<evidence type="ECO:0000313" key="3">
    <source>
        <dbReference type="EMBL" id="CAK0802421.1"/>
    </source>
</evidence>
<proteinExistence type="predicted"/>
<gene>
    <name evidence="3" type="ORF">PCOR1329_LOCUS9947</name>
</gene>
<dbReference type="Gene3D" id="1.10.238.10">
    <property type="entry name" value="EF-hand"/>
    <property type="match status" value="1"/>
</dbReference>
<dbReference type="InterPro" id="IPR011992">
    <property type="entry name" value="EF-hand-dom_pair"/>
</dbReference>
<dbReference type="PROSITE" id="PS50222">
    <property type="entry name" value="EF_HAND_2"/>
    <property type="match status" value="1"/>
</dbReference>
<evidence type="ECO:0000256" key="1">
    <source>
        <dbReference type="ARBA" id="ARBA00022837"/>
    </source>
</evidence>
<feature type="non-terminal residue" evidence="3">
    <location>
        <position position="1"/>
    </location>
</feature>
<organism evidence="3 4">
    <name type="scientific">Prorocentrum cordatum</name>
    <dbReference type="NCBI Taxonomy" id="2364126"/>
    <lineage>
        <taxon>Eukaryota</taxon>
        <taxon>Sar</taxon>
        <taxon>Alveolata</taxon>
        <taxon>Dinophyceae</taxon>
        <taxon>Prorocentrales</taxon>
        <taxon>Prorocentraceae</taxon>
        <taxon>Prorocentrum</taxon>
    </lineage>
</organism>
<protein>
    <recommendedName>
        <fullName evidence="2">EF-hand domain-containing protein</fullName>
    </recommendedName>
</protein>
<sequence length="63" mass="6849">AHLGTIMGLMAGTCPLEVAEEEDELVDAAFSAADEDRSGTLSFREFAIWFSSHSFDEGPLQLE</sequence>
<feature type="domain" description="EF-hand" evidence="2">
    <location>
        <begin position="21"/>
        <end position="56"/>
    </location>
</feature>
<dbReference type="PROSITE" id="PS00018">
    <property type="entry name" value="EF_HAND_1"/>
    <property type="match status" value="1"/>
</dbReference>
<accession>A0ABN9Q9C9</accession>
<dbReference type="Proteomes" id="UP001189429">
    <property type="component" value="Unassembled WGS sequence"/>
</dbReference>
<name>A0ABN9Q9C9_9DINO</name>
<reference evidence="3" key="1">
    <citation type="submission" date="2023-10" db="EMBL/GenBank/DDBJ databases">
        <authorList>
            <person name="Chen Y."/>
            <person name="Shah S."/>
            <person name="Dougan E. K."/>
            <person name="Thang M."/>
            <person name="Chan C."/>
        </authorList>
    </citation>
    <scope>NUCLEOTIDE SEQUENCE [LARGE SCALE GENOMIC DNA]</scope>
</reference>
<keyword evidence="1" id="KW-0106">Calcium</keyword>
<dbReference type="EMBL" id="CAUYUJ010002793">
    <property type="protein sequence ID" value="CAK0802421.1"/>
    <property type="molecule type" value="Genomic_DNA"/>
</dbReference>
<dbReference type="InterPro" id="IPR002048">
    <property type="entry name" value="EF_hand_dom"/>
</dbReference>
<evidence type="ECO:0000259" key="2">
    <source>
        <dbReference type="PROSITE" id="PS50222"/>
    </source>
</evidence>
<keyword evidence="4" id="KW-1185">Reference proteome</keyword>
<dbReference type="SUPFAM" id="SSF47473">
    <property type="entry name" value="EF-hand"/>
    <property type="match status" value="1"/>
</dbReference>
<comment type="caution">
    <text evidence="3">The sequence shown here is derived from an EMBL/GenBank/DDBJ whole genome shotgun (WGS) entry which is preliminary data.</text>
</comment>
<dbReference type="InterPro" id="IPR018247">
    <property type="entry name" value="EF_Hand_1_Ca_BS"/>
</dbReference>
<feature type="non-terminal residue" evidence="3">
    <location>
        <position position="63"/>
    </location>
</feature>